<dbReference type="GeneID" id="18932393"/>
<feature type="compositionally biased region" description="Low complexity" evidence="1">
    <location>
        <begin position="109"/>
        <end position="120"/>
    </location>
</feature>
<accession>F4S8P4</accession>
<dbReference type="RefSeq" id="XP_007417752.1">
    <property type="nucleotide sequence ID" value="XM_007417690.1"/>
</dbReference>
<feature type="region of interest" description="Disordered" evidence="1">
    <location>
        <begin position="79"/>
        <end position="120"/>
    </location>
</feature>
<dbReference type="OrthoDB" id="2504776at2759"/>
<keyword evidence="3" id="KW-1185">Reference proteome</keyword>
<proteinExistence type="predicted"/>
<evidence type="ECO:0000313" key="3">
    <source>
        <dbReference type="Proteomes" id="UP000001072"/>
    </source>
</evidence>
<dbReference type="VEuPathDB" id="FungiDB:MELLADRAFT_73476"/>
<dbReference type="Proteomes" id="UP000001072">
    <property type="component" value="Unassembled WGS sequence"/>
</dbReference>
<dbReference type="AlphaFoldDB" id="F4S8P4"/>
<dbReference type="KEGG" id="mlr:MELLADRAFT_73476"/>
<dbReference type="HOGENOM" id="CLU_2050158_0_0_1"/>
<sequence>MNLSSIQDPSSIEYQRIRKAKTTLTAIRLQSGEEEAKEVYAGFQLMVVYELIGILSTELWSGVYSKYLDDTQRDGRVGLASGSGSGNADANADLMVTDATGNGIGNGNSSGNLNSNQNNP</sequence>
<dbReference type="EMBL" id="GL883166">
    <property type="protein sequence ID" value="EGF98930.1"/>
    <property type="molecule type" value="Genomic_DNA"/>
</dbReference>
<name>F4S8P4_MELLP</name>
<protein>
    <submittedName>
        <fullName evidence="2">Uncharacterized protein</fullName>
    </submittedName>
</protein>
<gene>
    <name evidence="2" type="ORF">MELLADRAFT_73476</name>
</gene>
<reference evidence="3" key="1">
    <citation type="journal article" date="2011" name="Proc. Natl. Acad. Sci. U.S.A.">
        <title>Obligate biotrophy features unraveled by the genomic analysis of rust fungi.</title>
        <authorList>
            <person name="Duplessis S."/>
            <person name="Cuomo C.A."/>
            <person name="Lin Y.-C."/>
            <person name="Aerts A."/>
            <person name="Tisserant E."/>
            <person name="Veneault-Fourrey C."/>
            <person name="Joly D.L."/>
            <person name="Hacquard S."/>
            <person name="Amselem J."/>
            <person name="Cantarel B.L."/>
            <person name="Chiu R."/>
            <person name="Coutinho P.M."/>
            <person name="Feau N."/>
            <person name="Field M."/>
            <person name="Frey P."/>
            <person name="Gelhaye E."/>
            <person name="Goldberg J."/>
            <person name="Grabherr M.G."/>
            <person name="Kodira C.D."/>
            <person name="Kohler A."/>
            <person name="Kuees U."/>
            <person name="Lindquist E.A."/>
            <person name="Lucas S.M."/>
            <person name="Mago R."/>
            <person name="Mauceli E."/>
            <person name="Morin E."/>
            <person name="Murat C."/>
            <person name="Pangilinan J.L."/>
            <person name="Park R."/>
            <person name="Pearson M."/>
            <person name="Quesneville H."/>
            <person name="Rouhier N."/>
            <person name="Sakthikumar S."/>
            <person name="Salamov A.A."/>
            <person name="Schmutz J."/>
            <person name="Selles B."/>
            <person name="Shapiro H."/>
            <person name="Tanguay P."/>
            <person name="Tuskan G.A."/>
            <person name="Henrissat B."/>
            <person name="Van de Peer Y."/>
            <person name="Rouze P."/>
            <person name="Ellis J.G."/>
            <person name="Dodds P.N."/>
            <person name="Schein J.E."/>
            <person name="Zhong S."/>
            <person name="Hamelin R.C."/>
            <person name="Grigoriev I.V."/>
            <person name="Szabo L.J."/>
            <person name="Martin F."/>
        </authorList>
    </citation>
    <scope>NUCLEOTIDE SEQUENCE [LARGE SCALE GENOMIC DNA]</scope>
    <source>
        <strain evidence="3">98AG31 / pathotype 3-4-7</strain>
    </source>
</reference>
<evidence type="ECO:0000313" key="2">
    <source>
        <dbReference type="EMBL" id="EGF98930.1"/>
    </source>
</evidence>
<organism evidence="3">
    <name type="scientific">Melampsora larici-populina (strain 98AG31 / pathotype 3-4-7)</name>
    <name type="common">Poplar leaf rust fungus</name>
    <dbReference type="NCBI Taxonomy" id="747676"/>
    <lineage>
        <taxon>Eukaryota</taxon>
        <taxon>Fungi</taxon>
        <taxon>Dikarya</taxon>
        <taxon>Basidiomycota</taxon>
        <taxon>Pucciniomycotina</taxon>
        <taxon>Pucciniomycetes</taxon>
        <taxon>Pucciniales</taxon>
        <taxon>Melampsoraceae</taxon>
        <taxon>Melampsora</taxon>
    </lineage>
</organism>
<evidence type="ECO:0000256" key="1">
    <source>
        <dbReference type="SAM" id="MobiDB-lite"/>
    </source>
</evidence>
<dbReference type="InParanoid" id="F4S8P4"/>